<feature type="domain" description="Ig-like" evidence="4">
    <location>
        <begin position="1122"/>
        <end position="1216"/>
    </location>
</feature>
<feature type="domain" description="Fibronectin type-III" evidence="5">
    <location>
        <begin position="836"/>
        <end position="922"/>
    </location>
</feature>
<dbReference type="Pfam" id="PF01682">
    <property type="entry name" value="DB"/>
    <property type="match status" value="4"/>
</dbReference>
<dbReference type="SMART" id="SM00409">
    <property type="entry name" value="IG"/>
    <property type="match status" value="2"/>
</dbReference>
<feature type="domain" description="Fibronectin type-III" evidence="5">
    <location>
        <begin position="597"/>
        <end position="690"/>
    </location>
</feature>
<dbReference type="InterPro" id="IPR003599">
    <property type="entry name" value="Ig_sub"/>
</dbReference>
<accession>A0A0N4VDA0</accession>
<evidence type="ECO:0000313" key="8">
    <source>
        <dbReference type="WBParaSite" id="EVEC_0000857401-mRNA-1"/>
    </source>
</evidence>
<dbReference type="EMBL" id="UXUI01009236">
    <property type="protein sequence ID" value="VDD93307.1"/>
    <property type="molecule type" value="Genomic_DNA"/>
</dbReference>
<dbReference type="PROSITE" id="PS50853">
    <property type="entry name" value="FN3"/>
    <property type="match status" value="4"/>
</dbReference>
<dbReference type="CDD" id="cd00063">
    <property type="entry name" value="FN3"/>
    <property type="match status" value="5"/>
</dbReference>
<dbReference type="InterPro" id="IPR050713">
    <property type="entry name" value="RTP_Phos/Ushers"/>
</dbReference>
<dbReference type="PROSITE" id="PS50835">
    <property type="entry name" value="IG_LIKE"/>
    <property type="match status" value="2"/>
</dbReference>
<organism evidence="8">
    <name type="scientific">Enterobius vermicularis</name>
    <name type="common">Human pinworm</name>
    <dbReference type="NCBI Taxonomy" id="51028"/>
    <lineage>
        <taxon>Eukaryota</taxon>
        <taxon>Metazoa</taxon>
        <taxon>Ecdysozoa</taxon>
        <taxon>Nematoda</taxon>
        <taxon>Chromadorea</taxon>
        <taxon>Rhabditida</taxon>
        <taxon>Spirurina</taxon>
        <taxon>Oxyuridomorpha</taxon>
        <taxon>Oxyuroidea</taxon>
        <taxon>Oxyuridae</taxon>
        <taxon>Enterobius</taxon>
    </lineage>
</organism>
<dbReference type="SUPFAM" id="SSF48726">
    <property type="entry name" value="Immunoglobulin"/>
    <property type="match status" value="2"/>
</dbReference>
<dbReference type="InterPro" id="IPR036116">
    <property type="entry name" value="FN3_sf"/>
</dbReference>
<dbReference type="STRING" id="51028.A0A0N4VDA0"/>
<dbReference type="WBParaSite" id="EVEC_0000857401-mRNA-1">
    <property type="protein sequence ID" value="EVEC_0000857401-mRNA-1"/>
    <property type="gene ID" value="EVEC_0000857401"/>
</dbReference>
<feature type="transmembrane region" description="Helical" evidence="3">
    <location>
        <begin position="12"/>
        <end position="32"/>
    </location>
</feature>
<dbReference type="PANTHER" id="PTHR46957">
    <property type="entry name" value="CYTOKINE RECEPTOR"/>
    <property type="match status" value="1"/>
</dbReference>
<keyword evidence="7" id="KW-1185">Reference proteome</keyword>
<dbReference type="Pfam" id="PF07679">
    <property type="entry name" value="I-set"/>
    <property type="match status" value="1"/>
</dbReference>
<sequence length="1526" mass="169480">MGGKALQWMGLLLQHNSFLFIIFLTITLIKAVTTLTTTTGSTNGLDLHLTTSDEGYMTVIHGFAAQLECTLSTCVRHSTSVVWYKDNAPIFNSTKFLDTPGIDPKSMFLQHKIEIDKEKGSIGFNPAKYFVIFSPAECKGSCTDSINCEDGYHCVDNKCCACASEEFTLVLRNLTFEDAGRYRCQINNQSQQLEFQLEVLESGLKGGFHENISYDYSECCAEKGISPLCQAMCKPRDMNIHHFDPTSCKTDDYKNFLSCATEGGNRSHVHCCRTQLVPSFCYDFCSGNFQMLRKSHRLCLYYLPEIFECYNRAYLPYPDPPEDLIVNAVGSDELRVCWHPPPKQTSNKHLEIEYYSVYYKQIPSFPFLGGEEGLPLLTTDYEESVPSEVNDDETVRSMSSKTDFVPDRKKRDSWVVVTHDAFSNDSVVREFKFEVVNTTDTCVTLTDLRAATRYIVYATATNSYGTSVPSSRALASTNAVVTPSNASLPQIEQCCSTNGVSPYCASKLCNVRNVPNALETIAISTSCQAEWAKVSPCLADGRNHTDCCVRKGVQHDCLKICGGLPQPLPLKSLLCLNLDLVAIYQCLRIGYESHPSPPENVTVTKISENSVEVEWEEPAVNAHTVQSYSLFIRKDEHSAPVKEVHNVTSPHIEYGLDPDTEYTVFVQSHGSRGDSLMSTAQVFFTRSLDTTTCAHGQPLYHPNGHRYYCGLGIRECPPAYECVVVGQTETDTFCCPKPSEHGSFRNCCLERGVSHECSAQCTFNTSLTVQCMESADVWIQCASDGHDHSKCCFESGIPENCMSACRHPFTLPKECLPHAATLLKCFAALHSNFPPMISNLEVVSRNKTSVLLSWDVNEGKVDQYEVQLFMADSLLKKVNTSLNSIHFDDLLPGKNFSVRVISFNKYGSSPPSLNVTFETLREDVSDKKPRAPSKLRTAYNHGTKVNVTWDWEPVRVNGDQISEEPVFTLYYKATNNQSTWTKIKTKEKWYVMENLTLDTLYEVNVYATVQEENSASSTHISIFAAPDDAALPEPKITLDPEYANFTYDQNQLVNVRCEVDSPKRLDVILTIGNKSVVAKTGESSVQTSVKINSRTNLFTCTVQDAEGRQNRVNAHVFVRFGPEVFAVDDHVNAYDDMSAELRCIVKAYPEPEVKWTYQKNSNASPKKLRDVLLSTVLATNKYEYSLKITNATGRDGLYSCVATSANSDKEVSKTIVLNVAAPALPLTPRFTLQCCADAKVPEKCMKVCSVDPETSEDCSDYASELLGCAIDNRDHRDCCFRERIPPQCLDMCNGDKSPLEKARHLCAPFAAKAVACMIRGHQKAPAAPGPIYYENLSKNSVKVHWTDPDTESYKVYAVYYRPENSDSNYTVVKTKDNEIIIDGLDPDTNYNLALVSANALGHSPFVEAKILNNADGSSSGGRVGAVISSILVLLLAIALVAGVVYSTRSNAVSKFMRRFHKNEPLSDRDPTVAFENPGYGNEVQIRGLGTAEHAGAYDSEWQTAELEGVGNTGPENNSMKYAKLAS</sequence>
<dbReference type="PANTHER" id="PTHR46957:SF3">
    <property type="entry name" value="CYTOKINE RECEPTOR"/>
    <property type="match status" value="1"/>
</dbReference>
<dbReference type="InterPro" id="IPR002602">
    <property type="entry name" value="DB"/>
</dbReference>
<feature type="domain" description="Fibronectin type-III" evidence="5">
    <location>
        <begin position="931"/>
        <end position="1028"/>
    </location>
</feature>
<dbReference type="Gene3D" id="2.60.40.10">
    <property type="entry name" value="Immunoglobulins"/>
    <property type="match status" value="7"/>
</dbReference>
<dbReference type="InterPro" id="IPR003961">
    <property type="entry name" value="FN3_dom"/>
</dbReference>
<feature type="transmembrane region" description="Helical" evidence="3">
    <location>
        <begin position="1423"/>
        <end position="1447"/>
    </location>
</feature>
<reference evidence="6 7" key="2">
    <citation type="submission" date="2018-10" db="EMBL/GenBank/DDBJ databases">
        <authorList>
            <consortium name="Pathogen Informatics"/>
        </authorList>
    </citation>
    <scope>NUCLEOTIDE SEQUENCE [LARGE SCALE GENOMIC DNA]</scope>
</reference>
<evidence type="ECO:0000259" key="4">
    <source>
        <dbReference type="PROSITE" id="PS50835"/>
    </source>
</evidence>
<protein>
    <submittedName>
        <fullName evidence="8">Ig-like and fibronectin type-III domain-containing protein C25G4.10</fullName>
    </submittedName>
</protein>
<keyword evidence="3" id="KW-1133">Transmembrane helix</keyword>
<keyword evidence="3" id="KW-0472">Membrane</keyword>
<gene>
    <name evidence="6" type="ORF">EVEC_LOCUS8058</name>
</gene>
<dbReference type="InterPro" id="IPR013783">
    <property type="entry name" value="Ig-like_fold"/>
</dbReference>
<dbReference type="InterPro" id="IPR036179">
    <property type="entry name" value="Ig-like_dom_sf"/>
</dbReference>
<evidence type="ECO:0000313" key="7">
    <source>
        <dbReference type="Proteomes" id="UP000274131"/>
    </source>
</evidence>
<keyword evidence="3" id="KW-0812">Transmembrane</keyword>
<evidence type="ECO:0000256" key="2">
    <source>
        <dbReference type="SAM" id="MobiDB-lite"/>
    </source>
</evidence>
<name>A0A0N4VDA0_ENTVE</name>
<feature type="domain" description="Ig-like" evidence="4">
    <location>
        <begin position="62"/>
        <end position="196"/>
    </location>
</feature>
<reference evidence="8" key="1">
    <citation type="submission" date="2017-02" db="UniProtKB">
        <authorList>
            <consortium name="WormBaseParasite"/>
        </authorList>
    </citation>
    <scope>IDENTIFICATION</scope>
</reference>
<evidence type="ECO:0000313" key="6">
    <source>
        <dbReference type="EMBL" id="VDD93307.1"/>
    </source>
</evidence>
<dbReference type="Pfam" id="PF00041">
    <property type="entry name" value="fn3"/>
    <property type="match status" value="3"/>
</dbReference>
<feature type="domain" description="Fibronectin type-III" evidence="5">
    <location>
        <begin position="1327"/>
        <end position="1416"/>
    </location>
</feature>
<dbReference type="SMART" id="SM00060">
    <property type="entry name" value="FN3"/>
    <property type="match status" value="5"/>
</dbReference>
<keyword evidence="1" id="KW-0677">Repeat</keyword>
<dbReference type="Proteomes" id="UP000274131">
    <property type="component" value="Unassembled WGS sequence"/>
</dbReference>
<proteinExistence type="predicted"/>
<feature type="region of interest" description="Disordered" evidence="2">
    <location>
        <begin position="1507"/>
        <end position="1526"/>
    </location>
</feature>
<dbReference type="InterPro" id="IPR007110">
    <property type="entry name" value="Ig-like_dom"/>
</dbReference>
<evidence type="ECO:0000259" key="5">
    <source>
        <dbReference type="PROSITE" id="PS50853"/>
    </source>
</evidence>
<dbReference type="SUPFAM" id="SSF49265">
    <property type="entry name" value="Fibronectin type III"/>
    <property type="match status" value="3"/>
</dbReference>
<dbReference type="OrthoDB" id="5843172at2759"/>
<dbReference type="CDD" id="cd00096">
    <property type="entry name" value="Ig"/>
    <property type="match status" value="1"/>
</dbReference>
<dbReference type="SMART" id="SM00408">
    <property type="entry name" value="IGc2"/>
    <property type="match status" value="1"/>
</dbReference>
<dbReference type="InterPro" id="IPR003598">
    <property type="entry name" value="Ig_sub2"/>
</dbReference>
<dbReference type="GO" id="GO:0016020">
    <property type="term" value="C:membrane"/>
    <property type="evidence" value="ECO:0007669"/>
    <property type="project" value="UniProtKB-SubCell"/>
</dbReference>
<dbReference type="InterPro" id="IPR013098">
    <property type="entry name" value="Ig_I-set"/>
</dbReference>
<evidence type="ECO:0000256" key="3">
    <source>
        <dbReference type="SAM" id="Phobius"/>
    </source>
</evidence>
<evidence type="ECO:0000256" key="1">
    <source>
        <dbReference type="ARBA" id="ARBA00022737"/>
    </source>
</evidence>